<keyword evidence="2" id="KW-1185">Reference proteome</keyword>
<evidence type="ECO:0008006" key="3">
    <source>
        <dbReference type="Google" id="ProtNLM"/>
    </source>
</evidence>
<reference evidence="2" key="1">
    <citation type="submission" date="2016-10" db="EMBL/GenBank/DDBJ databases">
        <authorList>
            <person name="Varghese N."/>
            <person name="Submissions S."/>
        </authorList>
    </citation>
    <scope>NUCLEOTIDE SEQUENCE [LARGE SCALE GENOMIC DNA]</scope>
    <source>
        <strain evidence="2">CGMCC 1.8981</strain>
    </source>
</reference>
<evidence type="ECO:0000313" key="1">
    <source>
        <dbReference type="EMBL" id="SEH17427.1"/>
    </source>
</evidence>
<sequence>MLAWRRTRLALTLRLQRIERSDTIYTAHMLFVRHFDNVCLAQTLK</sequence>
<organism evidence="1 2">
    <name type="scientific">Natronorubrum sediminis</name>
    <dbReference type="NCBI Taxonomy" id="640943"/>
    <lineage>
        <taxon>Archaea</taxon>
        <taxon>Methanobacteriati</taxon>
        <taxon>Methanobacteriota</taxon>
        <taxon>Stenosarchaea group</taxon>
        <taxon>Halobacteria</taxon>
        <taxon>Halobacteriales</taxon>
        <taxon>Natrialbaceae</taxon>
        <taxon>Natronorubrum</taxon>
    </lineage>
</organism>
<evidence type="ECO:0000313" key="2">
    <source>
        <dbReference type="Proteomes" id="UP000199112"/>
    </source>
</evidence>
<gene>
    <name evidence="1" type="ORF">SAMN04487967_3166</name>
</gene>
<dbReference type="AlphaFoldDB" id="A0A1H6G2X3"/>
<dbReference type="Proteomes" id="UP000199112">
    <property type="component" value="Unassembled WGS sequence"/>
</dbReference>
<accession>A0A1H6G2X3</accession>
<protein>
    <recommendedName>
        <fullName evidence="3">Transposase</fullName>
    </recommendedName>
</protein>
<dbReference type="EMBL" id="FNWL01000004">
    <property type="protein sequence ID" value="SEH17427.1"/>
    <property type="molecule type" value="Genomic_DNA"/>
</dbReference>
<name>A0A1H6G2X3_9EURY</name>
<proteinExistence type="predicted"/>